<comment type="function">
    <text evidence="1">Accessory subunit of the mitochondrial membrane respiratory chain NADH dehydrogenase (Complex I), that is believed not to be involved in catalysis. Complex I functions in the transfer of electrons from NADH to the respiratory chain. The immediate electron acceptor for the enzyme is believed to be ubiquinone.</text>
</comment>
<proteinExistence type="inferred from homology"/>
<reference evidence="13 14" key="1">
    <citation type="journal article" date="2018" name="Nat. Ecol. Evol.">
        <title>Genomic signatures of mitonuclear coevolution across populations of Tigriopus californicus.</title>
        <authorList>
            <person name="Barreto F.S."/>
            <person name="Watson E.T."/>
            <person name="Lima T.G."/>
            <person name="Willett C.S."/>
            <person name="Edmands S."/>
            <person name="Li W."/>
            <person name="Burton R.S."/>
        </authorList>
    </citation>
    <scope>NUCLEOTIDE SEQUENCE [LARGE SCALE GENOMIC DNA]</scope>
    <source>
        <strain evidence="13 14">San Diego</strain>
    </source>
</reference>
<keyword evidence="10" id="KW-0496">Mitochondrion</keyword>
<comment type="similarity">
    <text evidence="4">Belongs to the complex I NDUFB7 subunit family.</text>
</comment>
<dbReference type="EMBL" id="VCGU01000005">
    <property type="protein sequence ID" value="TRY74804.1"/>
    <property type="molecule type" value="Genomic_DNA"/>
</dbReference>
<evidence type="ECO:0000256" key="3">
    <source>
        <dbReference type="ARBA" id="ARBA00004637"/>
    </source>
</evidence>
<keyword evidence="12" id="KW-1015">Disulfide bond</keyword>
<evidence type="ECO:0000313" key="14">
    <source>
        <dbReference type="Proteomes" id="UP000318571"/>
    </source>
</evidence>
<dbReference type="STRING" id="6832.A0A553PAV5"/>
<keyword evidence="7" id="KW-0679">Respiratory chain</keyword>
<evidence type="ECO:0000256" key="1">
    <source>
        <dbReference type="ARBA" id="ARBA00003195"/>
    </source>
</evidence>
<keyword evidence="14" id="KW-1185">Reference proteome</keyword>
<name>A0A553PAV5_TIGCA</name>
<comment type="caution">
    <text evidence="13">The sequence shown here is derived from an EMBL/GenBank/DDBJ whole genome shotgun (WGS) entry which is preliminary data.</text>
</comment>
<evidence type="ECO:0000313" key="13">
    <source>
        <dbReference type="EMBL" id="TRY74804.1"/>
    </source>
</evidence>
<dbReference type="GO" id="GO:0005758">
    <property type="term" value="C:mitochondrial intermembrane space"/>
    <property type="evidence" value="ECO:0007669"/>
    <property type="project" value="UniProtKB-SubCell"/>
</dbReference>
<evidence type="ECO:0000256" key="8">
    <source>
        <dbReference type="ARBA" id="ARBA00022792"/>
    </source>
</evidence>
<keyword evidence="9" id="KW-0249">Electron transport</keyword>
<dbReference type="PANTHER" id="PTHR20900:SF0">
    <property type="entry name" value="NADH DEHYDROGENASE [UBIQUINONE] 1 BETA SUBCOMPLEX SUBUNIT 7"/>
    <property type="match status" value="1"/>
</dbReference>
<gene>
    <name evidence="13" type="ORF">TCAL_06393</name>
</gene>
<accession>A0A553PAV5</accession>
<dbReference type="InterPro" id="IPR008698">
    <property type="entry name" value="NDUB7"/>
</dbReference>
<dbReference type="OrthoDB" id="268414at2759"/>
<keyword evidence="8" id="KW-0999">Mitochondrion inner membrane</keyword>
<dbReference type="Pfam" id="PF05676">
    <property type="entry name" value="NDUF_B7"/>
    <property type="match status" value="1"/>
</dbReference>
<evidence type="ECO:0000256" key="10">
    <source>
        <dbReference type="ARBA" id="ARBA00023128"/>
    </source>
</evidence>
<evidence type="ECO:0000256" key="5">
    <source>
        <dbReference type="ARBA" id="ARBA00018677"/>
    </source>
</evidence>
<dbReference type="Proteomes" id="UP000318571">
    <property type="component" value="Chromosome 2"/>
</dbReference>
<dbReference type="AlphaFoldDB" id="A0A553PAV5"/>
<keyword evidence="11" id="KW-0472">Membrane</keyword>
<evidence type="ECO:0000256" key="9">
    <source>
        <dbReference type="ARBA" id="ARBA00022982"/>
    </source>
</evidence>
<dbReference type="GO" id="GO:0005743">
    <property type="term" value="C:mitochondrial inner membrane"/>
    <property type="evidence" value="ECO:0007669"/>
    <property type="project" value="UniProtKB-SubCell"/>
</dbReference>
<evidence type="ECO:0000256" key="7">
    <source>
        <dbReference type="ARBA" id="ARBA00022660"/>
    </source>
</evidence>
<organism evidence="13 14">
    <name type="scientific">Tigriopus californicus</name>
    <name type="common">Marine copepod</name>
    <dbReference type="NCBI Taxonomy" id="6832"/>
    <lineage>
        <taxon>Eukaryota</taxon>
        <taxon>Metazoa</taxon>
        <taxon>Ecdysozoa</taxon>
        <taxon>Arthropoda</taxon>
        <taxon>Crustacea</taxon>
        <taxon>Multicrustacea</taxon>
        <taxon>Hexanauplia</taxon>
        <taxon>Copepoda</taxon>
        <taxon>Harpacticoida</taxon>
        <taxon>Harpacticidae</taxon>
        <taxon>Tigriopus</taxon>
    </lineage>
</organism>
<evidence type="ECO:0000256" key="12">
    <source>
        <dbReference type="ARBA" id="ARBA00023157"/>
    </source>
</evidence>
<keyword evidence="6" id="KW-0813">Transport</keyword>
<sequence length="160" mass="18891">MYTDRGLYRLLLQPPLNRQYIKCLRNKDLSVTMGNIIPDYVREFNSNPQGAPVHCFVPTYDPNFGFDGKRKEMKMVATVEEMDAAKIPPQNRDFCAHLLIEYKKCIHLKPSVMCSHDLHNWDLCQYDQSTRRVMEYEREFRLKQREIRMNKKANAEAMAA</sequence>
<evidence type="ECO:0000256" key="2">
    <source>
        <dbReference type="ARBA" id="ARBA00004569"/>
    </source>
</evidence>
<dbReference type="PANTHER" id="PTHR20900">
    <property type="entry name" value="NADH:UBIQUINONE OXIDOREDUCTASE B18-LIKE SUBUNIT"/>
    <property type="match status" value="1"/>
</dbReference>
<dbReference type="OMA" id="RIACKES"/>
<comment type="subcellular location">
    <subcellularLocation>
        <location evidence="3">Mitochondrion inner membrane</location>
        <topology evidence="3">Peripheral membrane protein</topology>
    </subcellularLocation>
    <subcellularLocation>
        <location evidence="2">Mitochondrion intermembrane space</location>
    </subcellularLocation>
</comment>
<protein>
    <recommendedName>
        <fullName evidence="5">NADH dehydrogenase [ubiquinone] 1 beta subcomplex subunit 7</fullName>
    </recommendedName>
</protein>
<evidence type="ECO:0000256" key="6">
    <source>
        <dbReference type="ARBA" id="ARBA00022448"/>
    </source>
</evidence>
<evidence type="ECO:0000256" key="11">
    <source>
        <dbReference type="ARBA" id="ARBA00023136"/>
    </source>
</evidence>
<evidence type="ECO:0000256" key="4">
    <source>
        <dbReference type="ARBA" id="ARBA00008006"/>
    </source>
</evidence>